<feature type="domain" description="Stress-response A/B barrel" evidence="1">
    <location>
        <begin position="7"/>
        <end position="102"/>
    </location>
</feature>
<dbReference type="PROSITE" id="PS51502">
    <property type="entry name" value="S_R_A_B_BARREL"/>
    <property type="match status" value="1"/>
</dbReference>
<organism evidence="2">
    <name type="scientific">marine metagenome</name>
    <dbReference type="NCBI Taxonomy" id="408172"/>
    <lineage>
        <taxon>unclassified sequences</taxon>
        <taxon>metagenomes</taxon>
        <taxon>ecological metagenomes</taxon>
    </lineage>
</organism>
<dbReference type="Pfam" id="PF07876">
    <property type="entry name" value="Dabb"/>
    <property type="match status" value="1"/>
</dbReference>
<reference evidence="2" key="1">
    <citation type="submission" date="2018-05" db="EMBL/GenBank/DDBJ databases">
        <authorList>
            <person name="Lanie J.A."/>
            <person name="Ng W.-L."/>
            <person name="Kazmierczak K.M."/>
            <person name="Andrzejewski T.M."/>
            <person name="Davidsen T.M."/>
            <person name="Wayne K.J."/>
            <person name="Tettelin H."/>
            <person name="Glass J.I."/>
            <person name="Rusch D."/>
            <person name="Podicherti R."/>
            <person name="Tsui H.-C.T."/>
            <person name="Winkler M.E."/>
        </authorList>
    </citation>
    <scope>NUCLEOTIDE SEQUENCE</scope>
</reference>
<dbReference type="InterPro" id="IPR013097">
    <property type="entry name" value="Dabb"/>
</dbReference>
<evidence type="ECO:0000313" key="2">
    <source>
        <dbReference type="EMBL" id="SVA10141.1"/>
    </source>
</evidence>
<dbReference type="SUPFAM" id="SSF54909">
    <property type="entry name" value="Dimeric alpha+beta barrel"/>
    <property type="match status" value="1"/>
</dbReference>
<dbReference type="AlphaFoldDB" id="A0A381T3K0"/>
<name>A0A381T3K0_9ZZZZ</name>
<dbReference type="PANTHER" id="PTHR37832">
    <property type="entry name" value="BLL2683 PROTEIN"/>
    <property type="match status" value="1"/>
</dbReference>
<dbReference type="SMART" id="SM00886">
    <property type="entry name" value="Dabb"/>
    <property type="match status" value="1"/>
</dbReference>
<dbReference type="Gene3D" id="3.30.70.100">
    <property type="match status" value="1"/>
</dbReference>
<dbReference type="InterPro" id="IPR011008">
    <property type="entry name" value="Dimeric_a/b-barrel"/>
</dbReference>
<accession>A0A381T3K0</accession>
<sequence>MTGDTMIKHIVMWRLKKIEGKTKVDSGSKIETEINKLPDLIKEIKALEVGINVNPSERASDVVLVSEFESMEKLKQYQDHPEHLKVVALLQPLTEEVRVVDYEL</sequence>
<proteinExistence type="predicted"/>
<dbReference type="EMBL" id="UINC01003896">
    <property type="protein sequence ID" value="SVA10141.1"/>
    <property type="molecule type" value="Genomic_DNA"/>
</dbReference>
<gene>
    <name evidence="2" type="ORF">METZ01_LOCUS62995</name>
</gene>
<protein>
    <recommendedName>
        <fullName evidence="1">Stress-response A/B barrel domain-containing protein</fullName>
    </recommendedName>
</protein>
<dbReference type="PANTHER" id="PTHR37832:SF1">
    <property type="entry name" value="STRESS-RESPONSE A_B BARREL DOMAIN-CONTAINING PROTEIN"/>
    <property type="match status" value="1"/>
</dbReference>
<evidence type="ECO:0000259" key="1">
    <source>
        <dbReference type="PROSITE" id="PS51502"/>
    </source>
</evidence>